<evidence type="ECO:0000256" key="1">
    <source>
        <dbReference type="ARBA" id="ARBA00038158"/>
    </source>
</evidence>
<dbReference type="STRING" id="2025994.A0A2T3AK99"/>
<dbReference type="GO" id="GO:0008168">
    <property type="term" value="F:methyltransferase activity"/>
    <property type="evidence" value="ECO:0007669"/>
    <property type="project" value="UniProtKB-KW"/>
</dbReference>
<dbReference type="InterPro" id="IPR029063">
    <property type="entry name" value="SAM-dependent_MTases_sf"/>
</dbReference>
<dbReference type="PANTHER" id="PTHR43591">
    <property type="entry name" value="METHYLTRANSFERASE"/>
    <property type="match status" value="1"/>
</dbReference>
<dbReference type="CDD" id="cd02440">
    <property type="entry name" value="AdoMet_MTases"/>
    <property type="match status" value="1"/>
</dbReference>
<accession>A0A2T3AK99</accession>
<keyword evidence="2" id="KW-0808">Transferase</keyword>
<name>A0A2T3AK99_9PEZI</name>
<comment type="similarity">
    <text evidence="1">Belongs to the methyltransferase superfamily. LaeA methyltransferase family.</text>
</comment>
<keyword evidence="3" id="KW-1185">Reference proteome</keyword>
<dbReference type="PANTHER" id="PTHR43591:SF105">
    <property type="entry name" value="METHYLTRANSFERASE DOMAIN-CONTAINING PROTEIN-RELATED"/>
    <property type="match status" value="1"/>
</dbReference>
<reference evidence="2 3" key="1">
    <citation type="journal article" date="2018" name="Mycol. Prog.">
        <title>Coniella lustricola, a new species from submerged detritus.</title>
        <authorList>
            <person name="Raudabaugh D.B."/>
            <person name="Iturriaga T."/>
            <person name="Carver A."/>
            <person name="Mondo S."/>
            <person name="Pangilinan J."/>
            <person name="Lipzen A."/>
            <person name="He G."/>
            <person name="Amirebrahimi M."/>
            <person name="Grigoriev I.V."/>
            <person name="Miller A.N."/>
        </authorList>
    </citation>
    <scope>NUCLEOTIDE SEQUENCE [LARGE SCALE GENOMIC DNA]</scope>
    <source>
        <strain evidence="2 3">B22-T-1</strain>
    </source>
</reference>
<dbReference type="OrthoDB" id="2013972at2759"/>
<dbReference type="Proteomes" id="UP000241462">
    <property type="component" value="Unassembled WGS sequence"/>
</dbReference>
<gene>
    <name evidence="2" type="ORF">BD289DRAFT_269319</name>
</gene>
<dbReference type="EMBL" id="KZ678379">
    <property type="protein sequence ID" value="PSS02080.1"/>
    <property type="molecule type" value="Genomic_DNA"/>
</dbReference>
<proteinExistence type="inferred from homology"/>
<dbReference type="Gene3D" id="3.40.50.150">
    <property type="entry name" value="Vaccinia Virus protein VP39"/>
    <property type="match status" value="1"/>
</dbReference>
<evidence type="ECO:0000313" key="3">
    <source>
        <dbReference type="Proteomes" id="UP000241462"/>
    </source>
</evidence>
<sequence length="344" mass="39752">MDHHTAPTVFGVGHIEPDISSDGSTMEDDRDFLFSDTDSALGSDMSLFSSTASLRSSILRSMEENGRRYHGYKEGKYVLPVDERELDRQIFQYDLCLLTFDNHLSFAPFRQLNRVLDVGCGVGYWALDFAEMHPEAQVVGVDLSPVQPAYVPPNVQFEIDDLEEPWNFSYPFDYIHVMMMTGAFRDWPNFYRQAFDGLTSGGWVEIQDIQFPLHCDDNTLAPNSALKKWSDLMVEAGDKSGFTLTTCERAGDMMHQAGFVDIVRIPYKWPINEWPREAKWKEVGRRTGINFRDGMEGIMMALFTRFMGWTKEQVEDFSQQVDREWQDTRIHAYFNLWVTYGRKA</sequence>
<dbReference type="InParanoid" id="A0A2T3AK99"/>
<keyword evidence="2" id="KW-0489">Methyltransferase</keyword>
<dbReference type="Pfam" id="PF13489">
    <property type="entry name" value="Methyltransf_23"/>
    <property type="match status" value="1"/>
</dbReference>
<dbReference type="AlphaFoldDB" id="A0A2T3AK99"/>
<evidence type="ECO:0000313" key="2">
    <source>
        <dbReference type="EMBL" id="PSS02080.1"/>
    </source>
</evidence>
<dbReference type="SUPFAM" id="SSF53335">
    <property type="entry name" value="S-adenosyl-L-methionine-dependent methyltransferases"/>
    <property type="match status" value="1"/>
</dbReference>
<protein>
    <submittedName>
        <fullName evidence="2">Methyltransferase</fullName>
    </submittedName>
</protein>
<dbReference type="GO" id="GO:0032259">
    <property type="term" value="P:methylation"/>
    <property type="evidence" value="ECO:0007669"/>
    <property type="project" value="UniProtKB-KW"/>
</dbReference>
<organism evidence="2 3">
    <name type="scientific">Coniella lustricola</name>
    <dbReference type="NCBI Taxonomy" id="2025994"/>
    <lineage>
        <taxon>Eukaryota</taxon>
        <taxon>Fungi</taxon>
        <taxon>Dikarya</taxon>
        <taxon>Ascomycota</taxon>
        <taxon>Pezizomycotina</taxon>
        <taxon>Sordariomycetes</taxon>
        <taxon>Sordariomycetidae</taxon>
        <taxon>Diaporthales</taxon>
        <taxon>Schizoparmaceae</taxon>
        <taxon>Coniella</taxon>
    </lineage>
</organism>